<evidence type="ECO:0000259" key="4">
    <source>
        <dbReference type="PROSITE" id="PS50048"/>
    </source>
</evidence>
<dbReference type="InterPro" id="IPR021858">
    <property type="entry name" value="Fun_TF"/>
</dbReference>
<dbReference type="OrthoDB" id="407832at2759"/>
<dbReference type="InParanoid" id="A0A165H5N4"/>
<protein>
    <recommendedName>
        <fullName evidence="4">Zn(2)-C6 fungal-type domain-containing protein</fullName>
    </recommendedName>
</protein>
<feature type="domain" description="Zn(2)-C6 fungal-type" evidence="4">
    <location>
        <begin position="9"/>
        <end position="39"/>
    </location>
</feature>
<dbReference type="OMA" id="LEYHATE"/>
<comment type="subcellular location">
    <subcellularLocation>
        <location evidence="1">Nucleus</location>
    </subcellularLocation>
</comment>
<dbReference type="GO" id="GO:0045944">
    <property type="term" value="P:positive regulation of transcription by RNA polymerase II"/>
    <property type="evidence" value="ECO:0007669"/>
    <property type="project" value="TreeGrafter"/>
</dbReference>
<reference evidence="5 6" key="1">
    <citation type="journal article" date="2016" name="Fungal Biol.">
        <title>The genome of Xylona heveae provides a window into fungal endophytism.</title>
        <authorList>
            <person name="Gazis R."/>
            <person name="Kuo A."/>
            <person name="Riley R."/>
            <person name="LaButti K."/>
            <person name="Lipzen A."/>
            <person name="Lin J."/>
            <person name="Amirebrahimi M."/>
            <person name="Hesse C.N."/>
            <person name="Spatafora J.W."/>
            <person name="Henrissat B."/>
            <person name="Hainaut M."/>
            <person name="Grigoriev I.V."/>
            <person name="Hibbett D.S."/>
        </authorList>
    </citation>
    <scope>NUCLEOTIDE SEQUENCE [LARGE SCALE GENOMIC DNA]</scope>
    <source>
        <strain evidence="5 6">TC161</strain>
    </source>
</reference>
<dbReference type="PANTHER" id="PTHR37534">
    <property type="entry name" value="TRANSCRIPTIONAL ACTIVATOR PROTEIN UGA3"/>
    <property type="match status" value="1"/>
</dbReference>
<dbReference type="Pfam" id="PF00172">
    <property type="entry name" value="Zn_clus"/>
    <property type="match status" value="1"/>
</dbReference>
<proteinExistence type="predicted"/>
<dbReference type="InterPro" id="IPR036864">
    <property type="entry name" value="Zn2-C6_fun-type_DNA-bd_sf"/>
</dbReference>
<dbReference type="SUPFAM" id="SSF57701">
    <property type="entry name" value="Zn2/Cys6 DNA-binding domain"/>
    <property type="match status" value="1"/>
</dbReference>
<organism evidence="5 6">
    <name type="scientific">Xylona heveae (strain CBS 132557 / TC161)</name>
    <dbReference type="NCBI Taxonomy" id="1328760"/>
    <lineage>
        <taxon>Eukaryota</taxon>
        <taxon>Fungi</taxon>
        <taxon>Dikarya</taxon>
        <taxon>Ascomycota</taxon>
        <taxon>Pezizomycotina</taxon>
        <taxon>Xylonomycetes</taxon>
        <taxon>Xylonales</taxon>
        <taxon>Xylonaceae</taxon>
        <taxon>Xylona</taxon>
    </lineage>
</organism>
<dbReference type="Gene3D" id="4.10.240.10">
    <property type="entry name" value="Zn(2)-C6 fungal-type DNA-binding domain"/>
    <property type="match status" value="1"/>
</dbReference>
<keyword evidence="2" id="KW-0539">Nucleus</keyword>
<dbReference type="AlphaFoldDB" id="A0A165H5N4"/>
<dbReference type="GO" id="GO:0000981">
    <property type="term" value="F:DNA-binding transcription factor activity, RNA polymerase II-specific"/>
    <property type="evidence" value="ECO:0007669"/>
    <property type="project" value="InterPro"/>
</dbReference>
<accession>A0A165H5N4</accession>
<sequence>MPRIASESACATCLARKVKCDGHVPVCRNCLRRRITCKRRSHELRFVIHSDQPLDENPGRRSPTVSNQIPASSPPKNESDDCSHEWAAELASQSPSSALTSPEIASLFQHYITVLAPWYDLNDSHRLFGTVVPERALCVPILFKAIIAFSAMHWYRVTGKLRSIGPAFHTACGRELLDAIDSLSGSHGEYIASTCLLRSYEILDGDSRGNQRHLLGAYSFAVTDATIDLSERGLAQAGVWNYLREEITVGLECQRPVRICTDFPTFKPDGSYDDDGSDDDMKSNIVTYILALVINYCFERNDETTNVNDSGSSKNNAVSQGQRIATWHKLKRHLFTWESYLPASFLPFSTAPRPGNPFPSYWILSPWHVAGLQYASIAEILLALYDPTHDAMPRYFTKLDQHTFETIQEHTLRVCGLAYTNDDASARVNAFGPLSFCGRFLLQPAQRKAVEEMLLEYSIPTAWPVHHIIRDLKDYWELIHLGR</sequence>
<evidence type="ECO:0000313" key="6">
    <source>
        <dbReference type="Proteomes" id="UP000076632"/>
    </source>
</evidence>
<dbReference type="CDD" id="cd00067">
    <property type="entry name" value="GAL4"/>
    <property type="match status" value="1"/>
</dbReference>
<evidence type="ECO:0000256" key="1">
    <source>
        <dbReference type="ARBA" id="ARBA00004123"/>
    </source>
</evidence>
<dbReference type="GO" id="GO:0005634">
    <property type="term" value="C:nucleus"/>
    <property type="evidence" value="ECO:0007669"/>
    <property type="project" value="UniProtKB-SubCell"/>
</dbReference>
<dbReference type="RefSeq" id="XP_018188575.1">
    <property type="nucleotide sequence ID" value="XM_018329179.1"/>
</dbReference>
<evidence type="ECO:0000313" key="5">
    <source>
        <dbReference type="EMBL" id="KZF23020.1"/>
    </source>
</evidence>
<dbReference type="GO" id="GO:0008270">
    <property type="term" value="F:zinc ion binding"/>
    <property type="evidence" value="ECO:0007669"/>
    <property type="project" value="InterPro"/>
</dbReference>
<dbReference type="STRING" id="1328760.A0A165H5N4"/>
<dbReference type="PROSITE" id="PS50048">
    <property type="entry name" value="ZN2_CY6_FUNGAL_2"/>
    <property type="match status" value="1"/>
</dbReference>
<dbReference type="Pfam" id="PF11951">
    <property type="entry name" value="Fungal_trans_2"/>
    <property type="match status" value="1"/>
</dbReference>
<dbReference type="PANTHER" id="PTHR37534:SF2">
    <property type="entry name" value="N-ACETYLTRANSFERASE DOMAIN-CONTAINING PROTEIN"/>
    <property type="match status" value="1"/>
</dbReference>
<dbReference type="EMBL" id="KV407458">
    <property type="protein sequence ID" value="KZF23020.1"/>
    <property type="molecule type" value="Genomic_DNA"/>
</dbReference>
<evidence type="ECO:0000256" key="2">
    <source>
        <dbReference type="ARBA" id="ARBA00023242"/>
    </source>
</evidence>
<dbReference type="GeneID" id="28894316"/>
<dbReference type="Proteomes" id="UP000076632">
    <property type="component" value="Unassembled WGS sequence"/>
</dbReference>
<name>A0A165H5N4_XYLHT</name>
<feature type="region of interest" description="Disordered" evidence="3">
    <location>
        <begin position="50"/>
        <end position="81"/>
    </location>
</feature>
<dbReference type="InterPro" id="IPR001138">
    <property type="entry name" value="Zn2Cys6_DnaBD"/>
</dbReference>
<keyword evidence="6" id="KW-1185">Reference proteome</keyword>
<dbReference type="GO" id="GO:0000976">
    <property type="term" value="F:transcription cis-regulatory region binding"/>
    <property type="evidence" value="ECO:0007669"/>
    <property type="project" value="TreeGrafter"/>
</dbReference>
<gene>
    <name evidence="5" type="ORF">L228DRAFT_141531</name>
</gene>
<feature type="compositionally biased region" description="Polar residues" evidence="3">
    <location>
        <begin position="63"/>
        <end position="76"/>
    </location>
</feature>
<evidence type="ECO:0000256" key="3">
    <source>
        <dbReference type="SAM" id="MobiDB-lite"/>
    </source>
</evidence>